<reference evidence="4 5" key="1">
    <citation type="submission" date="2018-12" db="EMBL/GenBank/DDBJ databases">
        <authorList>
            <consortium name="Pathogen Informatics"/>
        </authorList>
    </citation>
    <scope>NUCLEOTIDE SEQUENCE [LARGE SCALE GENOMIC DNA]</scope>
    <source>
        <strain evidence="4 5">NCTC12967</strain>
    </source>
</reference>
<gene>
    <name evidence="4" type="ORF">NCTC12967_02422</name>
</gene>
<evidence type="ECO:0000313" key="5">
    <source>
        <dbReference type="Proteomes" id="UP000273044"/>
    </source>
</evidence>
<evidence type="ECO:0000313" key="4">
    <source>
        <dbReference type="EMBL" id="VEH71111.1"/>
    </source>
</evidence>
<dbReference type="SUPFAM" id="SSF46689">
    <property type="entry name" value="Homeodomain-like"/>
    <property type="match status" value="1"/>
</dbReference>
<accession>A0A3S4VKG1</accession>
<dbReference type="Gene3D" id="1.10.357.10">
    <property type="entry name" value="Tetracycline Repressor, domain 2"/>
    <property type="match status" value="1"/>
</dbReference>
<dbReference type="Pfam" id="PF00440">
    <property type="entry name" value="TetR_N"/>
    <property type="match status" value="1"/>
</dbReference>
<dbReference type="GO" id="GO:0003700">
    <property type="term" value="F:DNA-binding transcription factor activity"/>
    <property type="evidence" value="ECO:0007669"/>
    <property type="project" value="TreeGrafter"/>
</dbReference>
<dbReference type="Proteomes" id="UP000273044">
    <property type="component" value="Chromosome"/>
</dbReference>
<dbReference type="Pfam" id="PF17754">
    <property type="entry name" value="TetR_C_14"/>
    <property type="match status" value="1"/>
</dbReference>
<dbReference type="PROSITE" id="PS50977">
    <property type="entry name" value="HTH_TETR_2"/>
    <property type="match status" value="1"/>
</dbReference>
<keyword evidence="1 2" id="KW-0238">DNA-binding</keyword>
<dbReference type="PRINTS" id="PR00455">
    <property type="entry name" value="HTHTETR"/>
</dbReference>
<evidence type="ECO:0000256" key="1">
    <source>
        <dbReference type="ARBA" id="ARBA00023125"/>
    </source>
</evidence>
<dbReference type="EMBL" id="LR134406">
    <property type="protein sequence ID" value="VEH71111.1"/>
    <property type="molecule type" value="Genomic_DNA"/>
</dbReference>
<proteinExistence type="predicted"/>
<dbReference type="GO" id="GO:0000976">
    <property type="term" value="F:transcription cis-regulatory region binding"/>
    <property type="evidence" value="ECO:0007669"/>
    <property type="project" value="TreeGrafter"/>
</dbReference>
<dbReference type="InterPro" id="IPR009057">
    <property type="entry name" value="Homeodomain-like_sf"/>
</dbReference>
<evidence type="ECO:0000259" key="3">
    <source>
        <dbReference type="PROSITE" id="PS50977"/>
    </source>
</evidence>
<name>A0A3S4VKG1_9ACTN</name>
<organism evidence="4 5">
    <name type="scientific">Arachnia propionica</name>
    <dbReference type="NCBI Taxonomy" id="1750"/>
    <lineage>
        <taxon>Bacteria</taxon>
        <taxon>Bacillati</taxon>
        <taxon>Actinomycetota</taxon>
        <taxon>Actinomycetes</taxon>
        <taxon>Propionibacteriales</taxon>
        <taxon>Propionibacteriaceae</taxon>
        <taxon>Arachnia</taxon>
    </lineage>
</organism>
<dbReference type="PANTHER" id="PTHR30055">
    <property type="entry name" value="HTH-TYPE TRANSCRIPTIONAL REGULATOR RUTR"/>
    <property type="match status" value="1"/>
</dbReference>
<keyword evidence="5" id="KW-1185">Reference proteome</keyword>
<feature type="DNA-binding region" description="H-T-H motif" evidence="2">
    <location>
        <begin position="31"/>
        <end position="50"/>
    </location>
</feature>
<sequence>MRVRSVPTRTRARLRETALDLFHRHGYAQTSVTQIARAAGVSHMTFFRHFPTKESVVVGDLFDPLIAAAAAAQPEELPPLERAVRGLLAALDDPAAEAELGSQEFRERIELIAATDSLRSAAWASGQATRDAIREALTTQDTRPREACVAAGAVIGAATSLLLAWADEPADEPAIQALREGLELLLGEAR</sequence>
<dbReference type="InterPro" id="IPR041347">
    <property type="entry name" value="MftR_C"/>
</dbReference>
<feature type="domain" description="HTH tetR-type" evidence="3">
    <location>
        <begin position="8"/>
        <end position="68"/>
    </location>
</feature>
<dbReference type="PANTHER" id="PTHR30055:SF226">
    <property type="entry name" value="HTH-TYPE TRANSCRIPTIONAL REGULATOR PKSA"/>
    <property type="match status" value="1"/>
</dbReference>
<dbReference type="InterPro" id="IPR001647">
    <property type="entry name" value="HTH_TetR"/>
</dbReference>
<evidence type="ECO:0000256" key="2">
    <source>
        <dbReference type="PROSITE-ProRule" id="PRU00335"/>
    </source>
</evidence>
<dbReference type="AlphaFoldDB" id="A0A3S4VKG1"/>
<dbReference type="InterPro" id="IPR050109">
    <property type="entry name" value="HTH-type_TetR-like_transc_reg"/>
</dbReference>
<protein>
    <submittedName>
        <fullName evidence="4">DNA-binding transcriptional regulator EnvR</fullName>
    </submittedName>
</protein>
<dbReference type="Gene3D" id="1.10.10.60">
    <property type="entry name" value="Homeodomain-like"/>
    <property type="match status" value="1"/>
</dbReference>